<organism evidence="2 3">
    <name type="scientific">Kwoniella shandongensis</name>
    <dbReference type="NCBI Taxonomy" id="1734106"/>
    <lineage>
        <taxon>Eukaryota</taxon>
        <taxon>Fungi</taxon>
        <taxon>Dikarya</taxon>
        <taxon>Basidiomycota</taxon>
        <taxon>Agaricomycotina</taxon>
        <taxon>Tremellomycetes</taxon>
        <taxon>Tremellales</taxon>
        <taxon>Cryptococcaceae</taxon>
        <taxon>Kwoniella</taxon>
    </lineage>
</organism>
<dbReference type="AlphaFoldDB" id="A0AAJ8LGJ6"/>
<keyword evidence="3" id="KW-1185">Reference proteome</keyword>
<feature type="compositionally biased region" description="Low complexity" evidence="1">
    <location>
        <begin position="164"/>
        <end position="183"/>
    </location>
</feature>
<dbReference type="KEGG" id="ksn:43591341"/>
<dbReference type="RefSeq" id="XP_031858527.2">
    <property type="nucleotide sequence ID" value="XM_032007173.2"/>
</dbReference>
<evidence type="ECO:0000313" key="2">
    <source>
        <dbReference type="EMBL" id="WWD18823.1"/>
    </source>
</evidence>
<evidence type="ECO:0000256" key="1">
    <source>
        <dbReference type="SAM" id="MobiDB-lite"/>
    </source>
</evidence>
<dbReference type="GeneID" id="43591341"/>
<feature type="region of interest" description="Disordered" evidence="1">
    <location>
        <begin position="135"/>
        <end position="185"/>
    </location>
</feature>
<proteinExistence type="predicted"/>
<protein>
    <submittedName>
        <fullName evidence="2">Uncharacterized protein</fullName>
    </submittedName>
</protein>
<name>A0AAJ8LGJ6_9TREE</name>
<sequence length="319" mass="35636">MTRLHPLLTDHGNSDEIHNLQMTPNHTLKVSVSVSSSDSYLSSNSTSTSTLTTSPTLTVSSSFTDATSITNTPVEGSSTANSDSFTFERKCGTITSCRDPYKDIDTDFRTGRSPLTAFGKGEEIIHLLPIIAPPHKHKHVPKGGNNDFHPKVDGGNNNFQENVSDSSSSSDSEAFDSASSESSTWSGIVPRSTFITKIWLLDHLARVESEKKERMEKRWGSRVLASFPGGSETMKREEKVKEWLKQQHREQVTAARRMKDSPFAVPHPWYTTLSPGEIRLPPLIDRTHTRAVLIRARTKMLRSNLRCQLEEMIPQNEKN</sequence>
<dbReference type="EMBL" id="CP144055">
    <property type="protein sequence ID" value="WWD18823.1"/>
    <property type="molecule type" value="Genomic_DNA"/>
</dbReference>
<reference evidence="2" key="1">
    <citation type="submission" date="2017-08" db="EMBL/GenBank/DDBJ databases">
        <authorList>
            <person name="Cuomo C."/>
            <person name="Billmyre B."/>
            <person name="Heitman J."/>
        </authorList>
    </citation>
    <scope>NUCLEOTIDE SEQUENCE</scope>
    <source>
        <strain evidence="2">CBS 12478</strain>
    </source>
</reference>
<evidence type="ECO:0000313" key="3">
    <source>
        <dbReference type="Proteomes" id="UP000322225"/>
    </source>
</evidence>
<reference evidence="2" key="2">
    <citation type="submission" date="2024-01" db="EMBL/GenBank/DDBJ databases">
        <title>Comparative genomics of Cryptococcus and Kwoniella reveals pathogenesis evolution and contrasting modes of karyotype evolution via chromosome fusion or intercentromeric recombination.</title>
        <authorList>
            <person name="Coelho M.A."/>
            <person name="David-Palma M."/>
            <person name="Shea T."/>
            <person name="Bowers K."/>
            <person name="McGinley-Smith S."/>
            <person name="Mohammad A.W."/>
            <person name="Gnirke A."/>
            <person name="Yurkov A.M."/>
            <person name="Nowrousian M."/>
            <person name="Sun S."/>
            <person name="Cuomo C.A."/>
            <person name="Heitman J."/>
        </authorList>
    </citation>
    <scope>NUCLEOTIDE SEQUENCE</scope>
    <source>
        <strain evidence="2">CBS 12478</strain>
    </source>
</reference>
<gene>
    <name evidence="2" type="ORF">CI109_103278</name>
</gene>
<accession>A0AAJ8LGJ6</accession>
<dbReference type="Proteomes" id="UP000322225">
    <property type="component" value="Chromosome 5"/>
</dbReference>